<evidence type="ECO:0000313" key="1">
    <source>
        <dbReference type="EMBL" id="NYH73068.1"/>
    </source>
</evidence>
<keyword evidence="2" id="KW-1185">Reference proteome</keyword>
<comment type="caution">
    <text evidence="1">The sequence shown here is derived from an EMBL/GenBank/DDBJ whole genome shotgun (WGS) entry which is preliminary data.</text>
</comment>
<dbReference type="Proteomes" id="UP000578688">
    <property type="component" value="Unassembled WGS sequence"/>
</dbReference>
<protein>
    <submittedName>
        <fullName evidence="1">Uncharacterized protein</fullName>
    </submittedName>
</protein>
<gene>
    <name evidence="1" type="ORF">FHR27_001678</name>
</gene>
<evidence type="ECO:0000313" key="2">
    <source>
        <dbReference type="Proteomes" id="UP000578688"/>
    </source>
</evidence>
<reference evidence="1 2" key="1">
    <citation type="submission" date="2020-07" db="EMBL/GenBank/DDBJ databases">
        <title>Genomic analyses of the natural microbiome of Caenorhabditis elegans.</title>
        <authorList>
            <person name="Samuel B."/>
        </authorList>
    </citation>
    <scope>NUCLEOTIDE SEQUENCE [LARGE SCALE GENOMIC DNA]</scope>
    <source>
        <strain evidence="1 2">BIGb0408</strain>
    </source>
</reference>
<dbReference type="RefSeq" id="WP_052493806.1">
    <property type="nucleotide sequence ID" value="NZ_JACBYV010000001.1"/>
</dbReference>
<sequence>MHYEVLPLFERGKRKPKKAYSSEPRLRADVRIEEALETPFGRRSSIAITVPSAQGGNPLPQLYEARIGGMAILALTIEGVEFVDGVMYQQEWHCREPEHKIQVPWTLCPRGPLDELL</sequence>
<proteinExistence type="predicted"/>
<accession>A0A7Y9XKI1</accession>
<dbReference type="AlphaFoldDB" id="A0A7Y9XKI1"/>
<name>A0A7Y9XKI1_9GAMM</name>
<organism evidence="1 2">
    <name type="scientific">Phytopseudomonas flavescens</name>
    <dbReference type="NCBI Taxonomy" id="29435"/>
    <lineage>
        <taxon>Bacteria</taxon>
        <taxon>Pseudomonadati</taxon>
        <taxon>Pseudomonadota</taxon>
        <taxon>Gammaproteobacteria</taxon>
        <taxon>Pseudomonadales</taxon>
        <taxon>Pseudomonadaceae</taxon>
        <taxon>Phytopseudomonas</taxon>
    </lineage>
</organism>
<dbReference type="EMBL" id="JACBYV010000001">
    <property type="protein sequence ID" value="NYH73068.1"/>
    <property type="molecule type" value="Genomic_DNA"/>
</dbReference>